<organism evidence="5 6">
    <name type="scientific">Echria macrotheca</name>
    <dbReference type="NCBI Taxonomy" id="438768"/>
    <lineage>
        <taxon>Eukaryota</taxon>
        <taxon>Fungi</taxon>
        <taxon>Dikarya</taxon>
        <taxon>Ascomycota</taxon>
        <taxon>Pezizomycotina</taxon>
        <taxon>Sordariomycetes</taxon>
        <taxon>Sordariomycetidae</taxon>
        <taxon>Sordariales</taxon>
        <taxon>Schizotheciaceae</taxon>
        <taxon>Echria</taxon>
    </lineage>
</organism>
<evidence type="ECO:0000259" key="4">
    <source>
        <dbReference type="Pfam" id="PF04478"/>
    </source>
</evidence>
<dbReference type="InterPro" id="IPR007567">
    <property type="entry name" value="Mid2_dom"/>
</dbReference>
<evidence type="ECO:0000313" key="5">
    <source>
        <dbReference type="EMBL" id="KAK1758502.1"/>
    </source>
</evidence>
<dbReference type="Pfam" id="PF04478">
    <property type="entry name" value="Mid2"/>
    <property type="match status" value="1"/>
</dbReference>
<feature type="signal peptide" evidence="3">
    <location>
        <begin position="1"/>
        <end position="22"/>
    </location>
</feature>
<protein>
    <recommendedName>
        <fullName evidence="4">Mid2 domain-containing protein</fullName>
    </recommendedName>
</protein>
<feature type="region of interest" description="Disordered" evidence="1">
    <location>
        <begin position="25"/>
        <end position="161"/>
    </location>
</feature>
<dbReference type="AlphaFoldDB" id="A0AAJ0F8Y7"/>
<dbReference type="EMBL" id="MU839829">
    <property type="protein sequence ID" value="KAK1758502.1"/>
    <property type="molecule type" value="Genomic_DNA"/>
</dbReference>
<keyword evidence="2" id="KW-0472">Membrane</keyword>
<feature type="compositionally biased region" description="Low complexity" evidence="1">
    <location>
        <begin position="106"/>
        <end position="153"/>
    </location>
</feature>
<dbReference type="Proteomes" id="UP001239445">
    <property type="component" value="Unassembled WGS sequence"/>
</dbReference>
<feature type="compositionally biased region" description="Pro residues" evidence="1">
    <location>
        <begin position="90"/>
        <end position="105"/>
    </location>
</feature>
<feature type="domain" description="Mid2" evidence="4">
    <location>
        <begin position="133"/>
        <end position="186"/>
    </location>
</feature>
<reference evidence="5" key="1">
    <citation type="submission" date="2023-06" db="EMBL/GenBank/DDBJ databases">
        <title>Genome-scale phylogeny and comparative genomics of the fungal order Sordariales.</title>
        <authorList>
            <consortium name="Lawrence Berkeley National Laboratory"/>
            <person name="Hensen N."/>
            <person name="Bonometti L."/>
            <person name="Westerberg I."/>
            <person name="Brannstrom I.O."/>
            <person name="Guillou S."/>
            <person name="Cros-Aarteil S."/>
            <person name="Calhoun S."/>
            <person name="Haridas S."/>
            <person name="Kuo A."/>
            <person name="Mondo S."/>
            <person name="Pangilinan J."/>
            <person name="Riley R."/>
            <person name="Labutti K."/>
            <person name="Andreopoulos B."/>
            <person name="Lipzen A."/>
            <person name="Chen C."/>
            <person name="Yanf M."/>
            <person name="Daum C."/>
            <person name="Ng V."/>
            <person name="Clum A."/>
            <person name="Steindorff A."/>
            <person name="Ohm R."/>
            <person name="Martin F."/>
            <person name="Silar P."/>
            <person name="Natvig D."/>
            <person name="Lalanne C."/>
            <person name="Gautier V."/>
            <person name="Ament-Velasquez S.L."/>
            <person name="Kruys A."/>
            <person name="Hutchinson M.I."/>
            <person name="Powell A.J."/>
            <person name="Barry K."/>
            <person name="Miller A.N."/>
            <person name="Grigoriev I.V."/>
            <person name="Debuchy R."/>
            <person name="Gladieux P."/>
            <person name="Thoren M.H."/>
            <person name="Johannesson H."/>
        </authorList>
    </citation>
    <scope>NUCLEOTIDE SEQUENCE</scope>
    <source>
        <strain evidence="5">PSN4</strain>
    </source>
</reference>
<keyword evidence="3" id="KW-0732">Signal</keyword>
<feature type="compositionally biased region" description="Low complexity" evidence="1">
    <location>
        <begin position="39"/>
        <end position="89"/>
    </location>
</feature>
<keyword evidence="6" id="KW-1185">Reference proteome</keyword>
<keyword evidence="2" id="KW-0812">Transmembrane</keyword>
<gene>
    <name evidence="5" type="ORF">QBC47DRAFT_143498</name>
</gene>
<keyword evidence="2" id="KW-1133">Transmembrane helix</keyword>
<feature type="region of interest" description="Disordered" evidence="1">
    <location>
        <begin position="202"/>
        <end position="245"/>
    </location>
</feature>
<evidence type="ECO:0000313" key="6">
    <source>
        <dbReference type="Proteomes" id="UP001239445"/>
    </source>
</evidence>
<evidence type="ECO:0000256" key="3">
    <source>
        <dbReference type="SAM" id="SignalP"/>
    </source>
</evidence>
<name>A0AAJ0F8Y7_9PEZI</name>
<sequence>MRSSRLLKMLILGLSAVATVEAQMGPRVPGHGDVERRQTAGGDTADSASSSSSSSVPATSSSSSSSSSSTPTHSSSSSRSSSSAGATPTSPTPTPTSTPTGPTPTPSDSSQTSATVETITQVVTTTDGNGVPTTFTTATTSTSTPGLAGGSSSNQPSGMSPQTKNVVIGVVVGVGGAIILGALAVVAWRIWGRKKQAEDNDELMTYPSSAGEKPDTSNSMSGRTPFQSTLESYHAPTQVNTASNF</sequence>
<comment type="caution">
    <text evidence="5">The sequence shown here is derived from an EMBL/GenBank/DDBJ whole genome shotgun (WGS) entry which is preliminary data.</text>
</comment>
<evidence type="ECO:0000256" key="2">
    <source>
        <dbReference type="SAM" id="Phobius"/>
    </source>
</evidence>
<feature type="transmembrane region" description="Helical" evidence="2">
    <location>
        <begin position="166"/>
        <end position="188"/>
    </location>
</feature>
<feature type="compositionally biased region" description="Polar residues" evidence="1">
    <location>
        <begin position="216"/>
        <end position="245"/>
    </location>
</feature>
<evidence type="ECO:0000256" key="1">
    <source>
        <dbReference type="SAM" id="MobiDB-lite"/>
    </source>
</evidence>
<proteinExistence type="predicted"/>
<feature type="chain" id="PRO_5042601564" description="Mid2 domain-containing protein" evidence="3">
    <location>
        <begin position="23"/>
        <end position="245"/>
    </location>
</feature>
<accession>A0AAJ0F8Y7</accession>